<keyword evidence="7" id="KW-0479">Metal-binding</keyword>
<keyword evidence="4" id="KW-0813">Transport</keyword>
<feature type="transmembrane region" description="Helical" evidence="13">
    <location>
        <begin position="92"/>
        <end position="116"/>
    </location>
</feature>
<keyword evidence="6 13" id="KW-0812">Transmembrane</keyword>
<feature type="transmembrane region" description="Helical" evidence="13">
    <location>
        <begin position="59"/>
        <end position="80"/>
    </location>
</feature>
<dbReference type="Proteomes" id="UP000053237">
    <property type="component" value="Unassembled WGS sequence"/>
</dbReference>
<evidence type="ECO:0000256" key="4">
    <source>
        <dbReference type="ARBA" id="ARBA00022448"/>
    </source>
</evidence>
<dbReference type="EMBL" id="CAIX01000136">
    <property type="protein sequence ID" value="CCI46658.1"/>
    <property type="molecule type" value="Genomic_DNA"/>
</dbReference>
<accession>A0A024GID7</accession>
<dbReference type="GO" id="GO:0005829">
    <property type="term" value="C:cytosol"/>
    <property type="evidence" value="ECO:0007669"/>
    <property type="project" value="TreeGrafter"/>
</dbReference>
<keyword evidence="8" id="KW-0249">Electron transport</keyword>
<dbReference type="PROSITE" id="PS50939">
    <property type="entry name" value="CYTOCHROME_B561"/>
    <property type="match status" value="1"/>
</dbReference>
<gene>
    <name evidence="15" type="ORF">BN9_076130</name>
</gene>
<feature type="compositionally biased region" description="Polar residues" evidence="12">
    <location>
        <begin position="645"/>
        <end position="658"/>
    </location>
</feature>
<feature type="domain" description="Cytochrome b561" evidence="14">
    <location>
        <begin position="24"/>
        <end position="236"/>
    </location>
</feature>
<evidence type="ECO:0000256" key="12">
    <source>
        <dbReference type="SAM" id="MobiDB-lite"/>
    </source>
</evidence>
<feature type="region of interest" description="Disordered" evidence="12">
    <location>
        <begin position="257"/>
        <end position="293"/>
    </location>
</feature>
<dbReference type="Pfam" id="PF03188">
    <property type="entry name" value="Cytochrom_B561"/>
    <property type="match status" value="1"/>
</dbReference>
<comment type="caution">
    <text evidence="15">The sequence shown here is derived from an EMBL/GenBank/DDBJ whole genome shotgun (WGS) entry which is preliminary data.</text>
</comment>
<dbReference type="PANTHER" id="PTHR21531">
    <property type="entry name" value="LOW-TEMPERATURE VIABILITY PROTEIN LTV1-RELATED"/>
    <property type="match status" value="1"/>
</dbReference>
<dbReference type="GO" id="GO:0046872">
    <property type="term" value="F:metal ion binding"/>
    <property type="evidence" value="ECO:0007669"/>
    <property type="project" value="UniProtKB-KW"/>
</dbReference>
<dbReference type="InterPro" id="IPR007307">
    <property type="entry name" value="Ltv1"/>
</dbReference>
<dbReference type="GO" id="GO:0016020">
    <property type="term" value="C:membrane"/>
    <property type="evidence" value="ECO:0007669"/>
    <property type="project" value="UniProtKB-SubCell"/>
</dbReference>
<dbReference type="OrthoDB" id="907479at2759"/>
<evidence type="ECO:0000256" key="2">
    <source>
        <dbReference type="ARBA" id="ARBA00004141"/>
    </source>
</evidence>
<keyword evidence="9 13" id="KW-1133">Transmembrane helix</keyword>
<dbReference type="PANTHER" id="PTHR21531:SF0">
    <property type="entry name" value="PROTEIN LTV1 HOMOLOG"/>
    <property type="match status" value="1"/>
</dbReference>
<comment type="cofactor">
    <cofactor evidence="1">
        <name>heme b</name>
        <dbReference type="ChEBI" id="CHEBI:60344"/>
    </cofactor>
</comment>
<dbReference type="InParanoid" id="A0A024GID7"/>
<name>A0A024GID7_9STRA</name>
<evidence type="ECO:0000256" key="5">
    <source>
        <dbReference type="ARBA" id="ARBA00022617"/>
    </source>
</evidence>
<proteinExistence type="inferred from homology"/>
<dbReference type="GO" id="GO:0042274">
    <property type="term" value="P:ribosomal small subunit biogenesis"/>
    <property type="evidence" value="ECO:0007669"/>
    <property type="project" value="InterPro"/>
</dbReference>
<keyword evidence="5" id="KW-0349">Heme</keyword>
<dbReference type="InterPro" id="IPR006593">
    <property type="entry name" value="Cyt_b561/ferric_Rdtase_TM"/>
</dbReference>
<evidence type="ECO:0000256" key="8">
    <source>
        <dbReference type="ARBA" id="ARBA00022982"/>
    </source>
</evidence>
<keyword evidence="11 13" id="KW-0472">Membrane</keyword>
<dbReference type="Gene3D" id="1.20.120.1770">
    <property type="match status" value="1"/>
</dbReference>
<dbReference type="GO" id="GO:0030688">
    <property type="term" value="C:preribosome, small subunit precursor"/>
    <property type="evidence" value="ECO:0007669"/>
    <property type="project" value="TreeGrafter"/>
</dbReference>
<dbReference type="GO" id="GO:0000056">
    <property type="term" value="P:ribosomal small subunit export from nucleus"/>
    <property type="evidence" value="ECO:0007669"/>
    <property type="project" value="TreeGrafter"/>
</dbReference>
<evidence type="ECO:0000256" key="3">
    <source>
        <dbReference type="ARBA" id="ARBA00009078"/>
    </source>
</evidence>
<evidence type="ECO:0000256" key="11">
    <source>
        <dbReference type="ARBA" id="ARBA00023136"/>
    </source>
</evidence>
<dbReference type="AlphaFoldDB" id="A0A024GID7"/>
<dbReference type="SMART" id="SM00665">
    <property type="entry name" value="B561"/>
    <property type="match status" value="1"/>
</dbReference>
<dbReference type="FunFam" id="1.20.120.1770:FF:000001">
    <property type="entry name" value="Cytochrome b reductase 1"/>
    <property type="match status" value="1"/>
</dbReference>
<feature type="compositionally biased region" description="Acidic residues" evidence="12">
    <location>
        <begin position="280"/>
        <end position="289"/>
    </location>
</feature>
<organism evidence="15 16">
    <name type="scientific">Albugo candida</name>
    <dbReference type="NCBI Taxonomy" id="65357"/>
    <lineage>
        <taxon>Eukaryota</taxon>
        <taxon>Sar</taxon>
        <taxon>Stramenopiles</taxon>
        <taxon>Oomycota</taxon>
        <taxon>Peronosporomycetes</taxon>
        <taxon>Albuginales</taxon>
        <taxon>Albuginaceae</taxon>
        <taxon>Albugo</taxon>
    </lineage>
</organism>
<evidence type="ECO:0000256" key="9">
    <source>
        <dbReference type="ARBA" id="ARBA00022989"/>
    </source>
</evidence>
<evidence type="ECO:0000256" key="1">
    <source>
        <dbReference type="ARBA" id="ARBA00001970"/>
    </source>
</evidence>
<evidence type="ECO:0000313" key="16">
    <source>
        <dbReference type="Proteomes" id="UP000053237"/>
    </source>
</evidence>
<keyword evidence="10" id="KW-0408">Iron</keyword>
<comment type="subcellular location">
    <subcellularLocation>
        <location evidence="2">Membrane</location>
        <topology evidence="2">Multi-pass membrane protein</topology>
    </subcellularLocation>
</comment>
<dbReference type="GO" id="GO:0005634">
    <property type="term" value="C:nucleus"/>
    <property type="evidence" value="ECO:0007669"/>
    <property type="project" value="TreeGrafter"/>
</dbReference>
<feature type="transmembrane region" description="Helical" evidence="13">
    <location>
        <begin position="128"/>
        <end position="151"/>
    </location>
</feature>
<evidence type="ECO:0000256" key="7">
    <source>
        <dbReference type="ARBA" id="ARBA00022723"/>
    </source>
</evidence>
<protein>
    <recommendedName>
        <fullName evidence="14">Cytochrome b561 domain-containing protein</fullName>
    </recommendedName>
</protein>
<feature type="transmembrane region" description="Helical" evidence="13">
    <location>
        <begin position="163"/>
        <end position="185"/>
    </location>
</feature>
<feature type="compositionally biased region" description="Basic and acidic residues" evidence="12">
    <location>
        <begin position="693"/>
        <end position="704"/>
    </location>
</feature>
<evidence type="ECO:0000256" key="10">
    <source>
        <dbReference type="ARBA" id="ARBA00023004"/>
    </source>
</evidence>
<sequence length="722" mass="81659">MIMILRVTAHLLPLVLLFLMYKWMGSTLSSYAIQPDGTIVEHLLAGFSWTKGDSQVFNWHPLMMTTGFIFCSSQAALVYITSPYSHEINKRIHLSLHLIAFICTIIGLVAVFRFHFEHNITNFYSLHSWLGISVASIFALHYMWSFIVFFFPGSKAYVRSETLPFHIGIGLGLLATVYLTAAVGIQEKLSFNSSCNLTGRWKGEQLKGSLTTDCILGNSIGLTLLLTLVVLIVTIWHAKHPSEEHIVATVDREESRPLLGSGSTARTNLDPDESARENSEESEDDEDIPDLIQGGETVTIKQEGSRRFEELQFKDLVDENGLRRDGYDYSQHLKEMGQGNGQFYSKSGHFTPFDALTKNVELSEDVLPSNRENERLLDAITLTTDTMDADLREALVNVDAFEELTDDFVLQASANDVDLPADEVSFDYDAHIAKLLLRAGGDYPSTKVERVSKTEEEDVVSKSATELQELLDAQFEELYAAEYQTDEENSDDAEVDGTELEGDVLEELLQDYVAIKRDMHDDEGKVGNPHVTGNRLPEILAASCQEEPEYDEVTEEEDVDTILSNYINNNVYVQRPSREEWDCETIVSTYSNMDNHPTLLREEGKKNHRFKARNLTVPDNRSTFSVIQLSRKTGMPLGVLDASNRNCGSVASHPQRTKASAPRRTEKESLEEKKARKALVKQQQRERRKTKKEFRQEFSQEEQRQAVTEMKSGKCPISIFRY</sequence>
<evidence type="ECO:0000256" key="6">
    <source>
        <dbReference type="ARBA" id="ARBA00022692"/>
    </source>
</evidence>
<comment type="similarity">
    <text evidence="3">Belongs to the LTV1 family.</text>
</comment>
<evidence type="ECO:0000259" key="14">
    <source>
        <dbReference type="PROSITE" id="PS50939"/>
    </source>
</evidence>
<feature type="region of interest" description="Disordered" evidence="12">
    <location>
        <begin position="645"/>
        <end position="711"/>
    </location>
</feature>
<reference evidence="15 16" key="1">
    <citation type="submission" date="2012-05" db="EMBL/GenBank/DDBJ databases">
        <title>Recombination and specialization in a pathogen metapopulation.</title>
        <authorList>
            <person name="Gardiner A."/>
            <person name="Kemen E."/>
            <person name="Schultz-Larsen T."/>
            <person name="MacLean D."/>
            <person name="Van Oosterhout C."/>
            <person name="Jones J.D.G."/>
        </authorList>
    </citation>
    <scope>NUCLEOTIDE SEQUENCE [LARGE SCALE GENOMIC DNA]</scope>
    <source>
        <strain evidence="15 16">Ac Nc2</strain>
    </source>
</reference>
<evidence type="ECO:0000313" key="15">
    <source>
        <dbReference type="EMBL" id="CCI46658.1"/>
    </source>
</evidence>
<feature type="compositionally biased region" description="Basic and acidic residues" evidence="12">
    <location>
        <begin position="663"/>
        <end position="674"/>
    </location>
</feature>
<keyword evidence="16" id="KW-1185">Reference proteome</keyword>
<evidence type="ECO:0000256" key="13">
    <source>
        <dbReference type="SAM" id="Phobius"/>
    </source>
</evidence>